<reference evidence="1 2" key="1">
    <citation type="submission" date="2018-09" db="EMBL/GenBank/DDBJ databases">
        <title>Genomic investigation of the strawberry pathogen Phytophthora fragariae indicates pathogenicity is determined by transcriptional variation in three key races.</title>
        <authorList>
            <person name="Adams T.M."/>
            <person name="Armitage A.D."/>
            <person name="Sobczyk M.K."/>
            <person name="Bates H.J."/>
            <person name="Dunwell J.M."/>
            <person name="Nellist C.F."/>
            <person name="Harrison R.J."/>
        </authorList>
    </citation>
    <scope>NUCLEOTIDE SEQUENCE [LARGE SCALE GENOMIC DNA]</scope>
    <source>
        <strain evidence="1 2">SCRP324</strain>
    </source>
</reference>
<proteinExistence type="predicted"/>
<name>A0A6A3H5L4_9STRA</name>
<gene>
    <name evidence="1" type="ORF">PR002_g29022</name>
</gene>
<dbReference type="AlphaFoldDB" id="A0A6A3H5L4"/>
<evidence type="ECO:0000313" key="2">
    <source>
        <dbReference type="Proteomes" id="UP000435112"/>
    </source>
</evidence>
<dbReference type="Proteomes" id="UP000435112">
    <property type="component" value="Unassembled WGS sequence"/>
</dbReference>
<protein>
    <submittedName>
        <fullName evidence="1">Uncharacterized protein</fullName>
    </submittedName>
</protein>
<dbReference type="OrthoDB" id="128118at2759"/>
<sequence>MGASLPTSDIAGGARIVHLPEPAVNVSYAAAVRQGAPSMTAAIPHPTPTKVGGAWTPREHHLLLATLARDWHISHAAVDVGKLAVLREVALRPSPVHADAALRPRTAHETEVLLAYLNKELELPHPPMFLKATMPLLQRAMLEQFHETHVEVTLTADVAPRAKLRRNMTHNALVAQLFTANADSPKGRQMINRLMEDAKMIHFDGVHTIKFVFNSSRIASMYLGLAFRINGTCLELEDSEADQVDGMYQLARLKRQYALRVYGAGNIGLVALLAALANLPGVQVVDAERPRLVSTDITDNRYFSLRFATEDCPDALRGVTKIDFRGQMVTIHHHLLQQRLPCARCFAPYHTTGYCKANRSN</sequence>
<accession>A0A6A3H5L4</accession>
<dbReference type="EMBL" id="QXFU01005462">
    <property type="protein sequence ID" value="KAE8964283.1"/>
    <property type="molecule type" value="Genomic_DNA"/>
</dbReference>
<organism evidence="1 2">
    <name type="scientific">Phytophthora rubi</name>
    <dbReference type="NCBI Taxonomy" id="129364"/>
    <lineage>
        <taxon>Eukaryota</taxon>
        <taxon>Sar</taxon>
        <taxon>Stramenopiles</taxon>
        <taxon>Oomycota</taxon>
        <taxon>Peronosporomycetes</taxon>
        <taxon>Peronosporales</taxon>
        <taxon>Peronosporaceae</taxon>
        <taxon>Phytophthora</taxon>
    </lineage>
</organism>
<comment type="caution">
    <text evidence="1">The sequence shown here is derived from an EMBL/GenBank/DDBJ whole genome shotgun (WGS) entry which is preliminary data.</text>
</comment>
<evidence type="ECO:0000313" key="1">
    <source>
        <dbReference type="EMBL" id="KAE8964283.1"/>
    </source>
</evidence>